<gene>
    <name evidence="2" type="ORF">SEUCBS140593_005787</name>
</gene>
<feature type="compositionally biased region" description="Acidic residues" evidence="1">
    <location>
        <begin position="238"/>
        <end position="260"/>
    </location>
</feature>
<evidence type="ECO:0000256" key="1">
    <source>
        <dbReference type="SAM" id="MobiDB-lite"/>
    </source>
</evidence>
<feature type="compositionally biased region" description="Acidic residues" evidence="1">
    <location>
        <begin position="480"/>
        <end position="501"/>
    </location>
</feature>
<feature type="compositionally biased region" description="Basic and acidic residues" evidence="1">
    <location>
        <begin position="143"/>
        <end position="157"/>
    </location>
</feature>
<dbReference type="Pfam" id="PF10336">
    <property type="entry name" value="DUF2420"/>
    <property type="match status" value="1"/>
</dbReference>
<evidence type="ECO:0000313" key="3">
    <source>
        <dbReference type="Proteomes" id="UP001642482"/>
    </source>
</evidence>
<feature type="compositionally biased region" description="Acidic residues" evidence="1">
    <location>
        <begin position="422"/>
        <end position="440"/>
    </location>
</feature>
<feature type="region of interest" description="Disordered" evidence="1">
    <location>
        <begin position="411"/>
        <end position="440"/>
    </location>
</feature>
<feature type="compositionally biased region" description="Acidic residues" evidence="1">
    <location>
        <begin position="71"/>
        <end position="82"/>
    </location>
</feature>
<feature type="compositionally biased region" description="Polar residues" evidence="1">
    <location>
        <begin position="691"/>
        <end position="700"/>
    </location>
</feature>
<keyword evidence="3" id="KW-1185">Reference proteome</keyword>
<feature type="region of interest" description="Disordered" evidence="1">
    <location>
        <begin position="582"/>
        <end position="713"/>
    </location>
</feature>
<dbReference type="Proteomes" id="UP001642482">
    <property type="component" value="Unassembled WGS sequence"/>
</dbReference>
<protein>
    <submittedName>
        <fullName evidence="2">Uncharacterized protein</fullName>
    </submittedName>
</protein>
<proteinExistence type="predicted"/>
<reference evidence="2 3" key="1">
    <citation type="submission" date="2024-01" db="EMBL/GenBank/DDBJ databases">
        <authorList>
            <person name="Allen C."/>
            <person name="Tagirdzhanova G."/>
        </authorList>
    </citation>
    <scope>NUCLEOTIDE SEQUENCE [LARGE SCALE GENOMIC DNA]</scope>
</reference>
<organism evidence="2 3">
    <name type="scientific">Sporothrix eucalyptigena</name>
    <dbReference type="NCBI Taxonomy" id="1812306"/>
    <lineage>
        <taxon>Eukaryota</taxon>
        <taxon>Fungi</taxon>
        <taxon>Dikarya</taxon>
        <taxon>Ascomycota</taxon>
        <taxon>Pezizomycotina</taxon>
        <taxon>Sordariomycetes</taxon>
        <taxon>Sordariomycetidae</taxon>
        <taxon>Ophiostomatales</taxon>
        <taxon>Ophiostomataceae</taxon>
        <taxon>Sporothrix</taxon>
    </lineage>
</organism>
<feature type="compositionally biased region" description="Acidic residues" evidence="1">
    <location>
        <begin position="193"/>
        <end position="229"/>
    </location>
</feature>
<feature type="compositionally biased region" description="Basic and acidic residues" evidence="1">
    <location>
        <begin position="165"/>
        <end position="189"/>
    </location>
</feature>
<feature type="region of interest" description="Disordered" evidence="1">
    <location>
        <begin position="44"/>
        <end position="270"/>
    </location>
</feature>
<feature type="region of interest" description="Disordered" evidence="1">
    <location>
        <begin position="469"/>
        <end position="543"/>
    </location>
</feature>
<evidence type="ECO:0000313" key="2">
    <source>
        <dbReference type="EMBL" id="CAK7225096.1"/>
    </source>
</evidence>
<sequence length="726" mass="78278">MADISAEVPVPVTAEEVEFVLDVAATDVADAAAAAAEDFDFDLGEATEGTNLEQDDGNGPTSTLTNIEIGGDVDEIGYEEEEGHGIPEQEADAEAANTEENDAPAQEEAGDEIGYEETETVEVTTTTHDDSHDVPQDAGDVDSGEHEEHNENRHDIDFGFDDGDDSHAGDGEHREHEEHDQGEYDHEDGSNANDEDNEDDADIAEVKEEEDDVEEDEDEDEDEDDDDDENQRQHIEVDQDDSDGTGQDYDGDEDDDEDSPSETSLSGLRNMYPASSYDVVVTWGEQVCPLFKTPDVEDPDSFYLEDYEAMNYPLSKFLQTIRSSISSWVHGSDEIYIRVDDLGLEFGETTTEALLSQVTFHNLLALHNTLVKNDDASETKGVHITLGTRSNCLLRLKDLVSGAGVGKGLSSFQSVSSRMDESSDESPEAEGESDDSSPDVEIEDAFDEEDEDGEEDGVDIDMAGSLDDQSVASQSFAEAAAEEADGAELETPMPDEDDDADTGAVNEADYVDFTNDDEDDTANGVLLGPNGVSDLATPHADGDELEFAAAEDDLLDGLAADEKDLEQVDDLDLLEDINDAGDIVSHGQEGAAASTSNGLESAGQDNDHHGENDDDFLDLHGDIDDTAASVRTLEANTKTDDAEVSLETSATATLDHDEIDYEENQPDGIKEEASTDAAVDEIDWDDEIKNAASTSPTASGKRTREVDESGDALLDDLPGTFSFDFV</sequence>
<dbReference type="EMBL" id="CAWUHD010000058">
    <property type="protein sequence ID" value="CAK7225096.1"/>
    <property type="molecule type" value="Genomic_DNA"/>
</dbReference>
<name>A0ABP0C1G9_9PEZI</name>
<feature type="compositionally biased region" description="Basic and acidic residues" evidence="1">
    <location>
        <begin position="605"/>
        <end position="623"/>
    </location>
</feature>
<dbReference type="InterPro" id="IPR018822">
    <property type="entry name" value="UPF0646"/>
</dbReference>
<feature type="compositionally biased region" description="Acidic residues" evidence="1">
    <location>
        <begin position="108"/>
        <end position="120"/>
    </location>
</feature>
<feature type="compositionally biased region" description="Acidic residues" evidence="1">
    <location>
        <begin position="89"/>
        <end position="102"/>
    </location>
</feature>
<comment type="caution">
    <text evidence="2">The sequence shown here is derived from an EMBL/GenBank/DDBJ whole genome shotgun (WGS) entry which is preliminary data.</text>
</comment>
<accession>A0ABP0C1G9</accession>